<feature type="transmembrane region" description="Helical" evidence="1">
    <location>
        <begin position="9"/>
        <end position="34"/>
    </location>
</feature>
<accession>D9PJL1</accession>
<sequence>MENNRKNKFLVFITIILLSYTFFALALQLAIYYYKDKSAVIFNDSRFCKRWDRHEISSTTTTPEDKKCVFSGSLEKLGLKGLNLDNCERLSEFVITDRINIYKRNFDPGSSADNTYLIIDSVDPLTINYLNYNFYQDNSGLYYDTGMNMVTVEGVDINSVKVLSIHYLKDSYGIHLFNPYNIPNVTSIRGYDLKTFEIIQNQKNHENYFKDKNGVYYNNYSSTGVESLSNIPGANPQTFEVLNYYQLARDKNNVYYKGEAGDIADPSSFEIIGPYFRDYINVYYLDKDKLTIIPESDGCTFELVSFTNEYDWKGYSKDKNNVYYRDNIVNGA</sequence>
<protein>
    <submittedName>
        <fullName evidence="2">Uncharacterized protein</fullName>
    </submittedName>
</protein>
<comment type="caution">
    <text evidence="2">The sequence shown here is derived from an EMBL/GenBank/DDBJ whole genome shotgun (WGS) entry which is preliminary data.</text>
</comment>
<keyword evidence="1" id="KW-0472">Membrane</keyword>
<name>D9PJL1_9ZZZZ</name>
<proteinExistence type="predicted"/>
<reference evidence="2" key="1">
    <citation type="submission" date="2010-07" db="EMBL/GenBank/DDBJ databases">
        <authorList>
            <consortium name="CONSOLIDER consortium CSD2007-00005"/>
            <person name="Guazzaroni M.-E."/>
            <person name="Richter M."/>
            <person name="Garcia-Salamanca A."/>
            <person name="Yarza P."/>
            <person name="Ferrer M."/>
        </authorList>
    </citation>
    <scope>NUCLEOTIDE SEQUENCE</scope>
</reference>
<organism evidence="2">
    <name type="scientific">sediment metagenome</name>
    <dbReference type="NCBI Taxonomy" id="749907"/>
    <lineage>
        <taxon>unclassified sequences</taxon>
        <taxon>metagenomes</taxon>
        <taxon>ecological metagenomes</taxon>
    </lineage>
</organism>
<keyword evidence="1" id="KW-0812">Transmembrane</keyword>
<dbReference type="EMBL" id="ADZX01000527">
    <property type="protein sequence ID" value="EFK96264.1"/>
    <property type="molecule type" value="Genomic_DNA"/>
</dbReference>
<dbReference type="Pfam" id="PF13644">
    <property type="entry name" value="DKNYY"/>
    <property type="match status" value="1"/>
</dbReference>
<keyword evidence="1" id="KW-1133">Transmembrane helix</keyword>
<gene>
    <name evidence="2" type="ORF">LDC_1722</name>
</gene>
<evidence type="ECO:0000313" key="2">
    <source>
        <dbReference type="EMBL" id="EFK96264.1"/>
    </source>
</evidence>
<dbReference type="AlphaFoldDB" id="D9PJL1"/>
<reference evidence="2" key="2">
    <citation type="journal article" date="2011" name="Microb. Ecol.">
        <title>Taxonomic and Functional Metagenomic Profiling of the Microbial Community in the Anoxic Sediment of a Sub-saline Shallow Lake (Laguna de Carrizo, Central Spain).</title>
        <authorList>
            <person name="Ferrer M."/>
            <person name="Guazzaroni M.E."/>
            <person name="Richter M."/>
            <person name="Garcia-Salamanca A."/>
            <person name="Yarza P."/>
            <person name="Suarez-Suarez A."/>
            <person name="Solano J."/>
            <person name="Alcaide M."/>
            <person name="van Dillewijn P."/>
            <person name="Molina-Henares M.A."/>
            <person name="Lopez-Cortes N."/>
            <person name="Al-Ramahi Y."/>
            <person name="Guerrero C."/>
            <person name="Acosta A."/>
            <person name="de Eugenio L.I."/>
            <person name="Martinez V."/>
            <person name="Marques S."/>
            <person name="Rojo F."/>
            <person name="Santero E."/>
            <person name="Genilloud O."/>
            <person name="Perez-Perez J."/>
            <person name="Rossello-Mora R."/>
            <person name="Ramos J.L."/>
        </authorList>
    </citation>
    <scope>NUCLEOTIDE SEQUENCE</scope>
</reference>
<evidence type="ECO:0000256" key="1">
    <source>
        <dbReference type="SAM" id="Phobius"/>
    </source>
</evidence>
<feature type="non-terminal residue" evidence="2">
    <location>
        <position position="332"/>
    </location>
</feature>
<dbReference type="InterPro" id="IPR027375">
    <property type="entry name" value="DKNYY"/>
</dbReference>